<comment type="caution">
    <text evidence="1">The sequence shown here is derived from an EMBL/GenBank/DDBJ whole genome shotgun (WGS) entry which is preliminary data.</text>
</comment>
<dbReference type="RefSeq" id="WP_129976236.1">
    <property type="nucleotide sequence ID" value="NZ_WWVV01000029.1"/>
</dbReference>
<protein>
    <submittedName>
        <fullName evidence="1">Uncharacterized protein</fullName>
    </submittedName>
</protein>
<accession>A0ABW9X7C3</accession>
<evidence type="ECO:0000313" key="1">
    <source>
        <dbReference type="EMBL" id="MZL78960.1"/>
    </source>
</evidence>
<name>A0ABW9X7C3_9FIRM</name>
<reference evidence="1 2" key="1">
    <citation type="journal article" date="2019" name="Nat. Med.">
        <title>A library of human gut bacterial isolates paired with longitudinal multiomics data enables mechanistic microbiome research.</title>
        <authorList>
            <person name="Poyet M."/>
            <person name="Groussin M."/>
            <person name="Gibbons S.M."/>
            <person name="Avila-Pacheco J."/>
            <person name="Jiang X."/>
            <person name="Kearney S.M."/>
            <person name="Perrotta A.R."/>
            <person name="Berdy B."/>
            <person name="Zhao S."/>
            <person name="Lieberman T.D."/>
            <person name="Swanson P.K."/>
            <person name="Smith M."/>
            <person name="Roesemann S."/>
            <person name="Alexander J.E."/>
            <person name="Rich S.A."/>
            <person name="Livny J."/>
            <person name="Vlamakis H."/>
            <person name="Clish C."/>
            <person name="Bullock K."/>
            <person name="Deik A."/>
            <person name="Scott J."/>
            <person name="Pierce K.A."/>
            <person name="Xavier R.J."/>
            <person name="Alm E.J."/>
        </authorList>
    </citation>
    <scope>NUCLEOTIDE SEQUENCE [LARGE SCALE GENOMIC DNA]</scope>
    <source>
        <strain evidence="1 2">BIOML-A1</strain>
    </source>
</reference>
<gene>
    <name evidence="1" type="ORF">GT718_16825</name>
</gene>
<organism evidence="1 2">
    <name type="scientific">Blautia massiliensis</name>
    <name type="common">ex Durand et al. 2017</name>
    <dbReference type="NCBI Taxonomy" id="1737424"/>
    <lineage>
        <taxon>Bacteria</taxon>
        <taxon>Bacillati</taxon>
        <taxon>Bacillota</taxon>
        <taxon>Clostridia</taxon>
        <taxon>Lachnospirales</taxon>
        <taxon>Lachnospiraceae</taxon>
        <taxon>Blautia</taxon>
    </lineage>
</organism>
<proteinExistence type="predicted"/>
<dbReference type="Proteomes" id="UP000452293">
    <property type="component" value="Unassembled WGS sequence"/>
</dbReference>
<keyword evidence="2" id="KW-1185">Reference proteome</keyword>
<sequence length="62" mass="7270">MNITITTIDEEQITGVEINLVKLNRMAKENKFIIYKGNILDENLTVWMLFECDGVFYLVEKD</sequence>
<dbReference type="EMBL" id="WWVW01000053">
    <property type="protein sequence ID" value="MZL78960.1"/>
    <property type="molecule type" value="Genomic_DNA"/>
</dbReference>
<evidence type="ECO:0000313" key="2">
    <source>
        <dbReference type="Proteomes" id="UP000452293"/>
    </source>
</evidence>